<keyword evidence="11" id="KW-1185">Reference proteome</keyword>
<evidence type="ECO:0000256" key="9">
    <source>
        <dbReference type="HAMAP-Rule" id="MF_00236"/>
    </source>
</evidence>
<dbReference type="GO" id="GO:0008320">
    <property type="term" value="F:protein transmembrane transporter activity"/>
    <property type="evidence" value="ECO:0007669"/>
    <property type="project" value="UniProtKB-UniRule"/>
</dbReference>
<accession>A0A223KXH3</accession>
<dbReference type="InterPro" id="IPR003369">
    <property type="entry name" value="TatA/B/E"/>
</dbReference>
<gene>
    <name evidence="9" type="primary">tatA</name>
    <name evidence="10" type="ORF">BC6307_24365</name>
</gene>
<dbReference type="STRING" id="1314751.GCA_001591425_02141"/>
<sequence length="58" mass="6237">MPLGPGSILLIVFAALLIFGPKKLPELGKAAGNTLREFKKATKGLADDDDDIKKEDKK</sequence>
<keyword evidence="4 9" id="KW-0812">Transmembrane</keyword>
<evidence type="ECO:0000313" key="11">
    <source>
        <dbReference type="Proteomes" id="UP000215224"/>
    </source>
</evidence>
<organism evidence="10 11">
    <name type="scientific">Sutcliffiella cohnii</name>
    <dbReference type="NCBI Taxonomy" id="33932"/>
    <lineage>
        <taxon>Bacteria</taxon>
        <taxon>Bacillati</taxon>
        <taxon>Bacillota</taxon>
        <taxon>Bacilli</taxon>
        <taxon>Bacillales</taxon>
        <taxon>Bacillaceae</taxon>
        <taxon>Sutcliffiella</taxon>
    </lineage>
</organism>
<dbReference type="EMBL" id="CP018866">
    <property type="protein sequence ID" value="AST94149.1"/>
    <property type="molecule type" value="Genomic_DNA"/>
</dbReference>
<dbReference type="GO" id="GO:0043953">
    <property type="term" value="P:protein transport by the Tat complex"/>
    <property type="evidence" value="ECO:0007669"/>
    <property type="project" value="UniProtKB-UniRule"/>
</dbReference>
<keyword evidence="3 9" id="KW-1003">Cell membrane</keyword>
<dbReference type="InterPro" id="IPR006312">
    <property type="entry name" value="TatA/E"/>
</dbReference>
<evidence type="ECO:0000256" key="4">
    <source>
        <dbReference type="ARBA" id="ARBA00022692"/>
    </source>
</evidence>
<evidence type="ECO:0000256" key="2">
    <source>
        <dbReference type="ARBA" id="ARBA00022448"/>
    </source>
</evidence>
<comment type="subcellular location">
    <subcellularLocation>
        <location evidence="1 9">Cell membrane</location>
        <topology evidence="1 9">Single-pass membrane protein</topology>
    </subcellularLocation>
</comment>
<proteinExistence type="inferred from homology"/>
<dbReference type="KEGG" id="bcoh:BC6307_24365"/>
<reference evidence="10 11" key="1">
    <citation type="submission" date="2016-12" db="EMBL/GenBank/DDBJ databases">
        <title>The whole genome sequencing and assembly of Bacillus cohnii DSM 6307T strain.</title>
        <authorList>
            <person name="Lee Y.-J."/>
            <person name="Yi H."/>
            <person name="Bahn Y.-S."/>
            <person name="Kim J.F."/>
            <person name="Lee D.-W."/>
        </authorList>
    </citation>
    <scope>NUCLEOTIDE SEQUENCE [LARGE SCALE GENOMIC DNA]</scope>
    <source>
        <strain evidence="10 11">DSM 6307</strain>
    </source>
</reference>
<comment type="subunit">
    <text evidence="9">Forms a complex with TatC.</text>
</comment>
<dbReference type="Gene3D" id="1.20.5.3310">
    <property type="match status" value="1"/>
</dbReference>
<dbReference type="AlphaFoldDB" id="A0A223KXH3"/>
<dbReference type="RefSeq" id="WP_066415735.1">
    <property type="nucleotide sequence ID" value="NZ_CP018866.1"/>
</dbReference>
<protein>
    <recommendedName>
        <fullName evidence="9">Sec-independent protein translocase protein TatA</fullName>
    </recommendedName>
</protein>
<keyword evidence="7 9" id="KW-0811">Translocation</keyword>
<dbReference type="GO" id="GO:0033281">
    <property type="term" value="C:TAT protein transport complex"/>
    <property type="evidence" value="ECO:0007669"/>
    <property type="project" value="UniProtKB-UniRule"/>
</dbReference>
<dbReference type="NCBIfam" id="NF011430">
    <property type="entry name" value="PRK14861.1"/>
    <property type="match status" value="1"/>
</dbReference>
<comment type="similarity">
    <text evidence="9">Belongs to the TatA/E family.</text>
</comment>
<keyword evidence="8 9" id="KW-0472">Membrane</keyword>
<keyword evidence="6 9" id="KW-1133">Transmembrane helix</keyword>
<evidence type="ECO:0000256" key="1">
    <source>
        <dbReference type="ARBA" id="ARBA00004162"/>
    </source>
</evidence>
<evidence type="ECO:0000256" key="6">
    <source>
        <dbReference type="ARBA" id="ARBA00022989"/>
    </source>
</evidence>
<dbReference type="NCBIfam" id="TIGR01411">
    <property type="entry name" value="tatAE"/>
    <property type="match status" value="1"/>
</dbReference>
<dbReference type="Proteomes" id="UP000215224">
    <property type="component" value="Chromosome"/>
</dbReference>
<name>A0A223KXH3_9BACI</name>
<evidence type="ECO:0000256" key="8">
    <source>
        <dbReference type="ARBA" id="ARBA00023136"/>
    </source>
</evidence>
<dbReference type="HAMAP" id="MF_00236">
    <property type="entry name" value="TatA_E"/>
    <property type="match status" value="1"/>
</dbReference>
<keyword evidence="5 9" id="KW-0653">Protein transport</keyword>
<keyword evidence="2 9" id="KW-0813">Transport</keyword>
<dbReference type="PANTHER" id="PTHR42982">
    <property type="entry name" value="SEC-INDEPENDENT PROTEIN TRANSLOCASE PROTEIN TATA"/>
    <property type="match status" value="1"/>
</dbReference>
<evidence type="ECO:0000256" key="7">
    <source>
        <dbReference type="ARBA" id="ARBA00023010"/>
    </source>
</evidence>
<dbReference type="PANTHER" id="PTHR42982:SF1">
    <property type="entry name" value="SEC-INDEPENDENT PROTEIN TRANSLOCASE PROTEIN TATA"/>
    <property type="match status" value="1"/>
</dbReference>
<evidence type="ECO:0000256" key="5">
    <source>
        <dbReference type="ARBA" id="ARBA00022927"/>
    </source>
</evidence>
<evidence type="ECO:0000313" key="10">
    <source>
        <dbReference type="EMBL" id="AST94149.1"/>
    </source>
</evidence>
<evidence type="ECO:0000256" key="3">
    <source>
        <dbReference type="ARBA" id="ARBA00022475"/>
    </source>
</evidence>
<dbReference type="Pfam" id="PF02416">
    <property type="entry name" value="TatA_B_E"/>
    <property type="match status" value="1"/>
</dbReference>
<comment type="function">
    <text evidence="9">Part of the twin-arginine translocation (Tat) system that transports large folded proteins containing a characteristic twin-arginine motif in their signal peptide across membranes. TatA could form the protein-conducting channel of the Tat system.</text>
</comment>